<evidence type="ECO:0000313" key="2">
    <source>
        <dbReference type="EMBL" id="KAF0925489.1"/>
    </source>
</evidence>
<name>A0A6G1EL59_9ORYZ</name>
<sequence length="72" mass="7439">MRDEINKCEPTTTAMVESNGGAGAEPAQPSSVCSVPNSAQLLEARHWQVGPLLGSQAPARSHAGPASSWSSH</sequence>
<gene>
    <name evidence="2" type="ORF">E2562_016681</name>
</gene>
<proteinExistence type="predicted"/>
<evidence type="ECO:0000256" key="1">
    <source>
        <dbReference type="SAM" id="MobiDB-lite"/>
    </source>
</evidence>
<feature type="region of interest" description="Disordered" evidence="1">
    <location>
        <begin position="53"/>
        <end position="72"/>
    </location>
</feature>
<dbReference type="AlphaFoldDB" id="A0A6G1EL59"/>
<protein>
    <submittedName>
        <fullName evidence="2">Uncharacterized protein</fullName>
    </submittedName>
</protein>
<dbReference type="EMBL" id="SPHZ02000003">
    <property type="protein sequence ID" value="KAF0925489.1"/>
    <property type="molecule type" value="Genomic_DNA"/>
</dbReference>
<reference evidence="2 3" key="1">
    <citation type="submission" date="2019-11" db="EMBL/GenBank/DDBJ databases">
        <title>Whole genome sequence of Oryza granulata.</title>
        <authorList>
            <person name="Li W."/>
        </authorList>
    </citation>
    <scope>NUCLEOTIDE SEQUENCE [LARGE SCALE GENOMIC DNA]</scope>
    <source>
        <strain evidence="3">cv. Menghai</strain>
        <tissue evidence="2">Leaf</tissue>
    </source>
</reference>
<comment type="caution">
    <text evidence="2">The sequence shown here is derived from an EMBL/GenBank/DDBJ whole genome shotgun (WGS) entry which is preliminary data.</text>
</comment>
<feature type="region of interest" description="Disordered" evidence="1">
    <location>
        <begin position="1"/>
        <end position="32"/>
    </location>
</feature>
<organism evidence="2 3">
    <name type="scientific">Oryza meyeriana var. granulata</name>
    <dbReference type="NCBI Taxonomy" id="110450"/>
    <lineage>
        <taxon>Eukaryota</taxon>
        <taxon>Viridiplantae</taxon>
        <taxon>Streptophyta</taxon>
        <taxon>Embryophyta</taxon>
        <taxon>Tracheophyta</taxon>
        <taxon>Spermatophyta</taxon>
        <taxon>Magnoliopsida</taxon>
        <taxon>Liliopsida</taxon>
        <taxon>Poales</taxon>
        <taxon>Poaceae</taxon>
        <taxon>BOP clade</taxon>
        <taxon>Oryzoideae</taxon>
        <taxon>Oryzeae</taxon>
        <taxon>Oryzinae</taxon>
        <taxon>Oryza</taxon>
        <taxon>Oryza meyeriana</taxon>
    </lineage>
</organism>
<keyword evidence="3" id="KW-1185">Reference proteome</keyword>
<accession>A0A6G1EL59</accession>
<evidence type="ECO:0000313" key="3">
    <source>
        <dbReference type="Proteomes" id="UP000479710"/>
    </source>
</evidence>
<dbReference type="Proteomes" id="UP000479710">
    <property type="component" value="Unassembled WGS sequence"/>
</dbReference>